<dbReference type="AlphaFoldDB" id="A0A2H0WQY1"/>
<dbReference type="NCBIfam" id="TIGR02532">
    <property type="entry name" value="IV_pilin_GFxxxE"/>
    <property type="match status" value="1"/>
</dbReference>
<sequence>MNKLKINKGFTLIELLIVITLLGILAVAVLSAINPIEQMNRSRDTASRSDAEQLINASDRFYASKGYYSWRTGASDKEADGSVGVVWTQITATTPADGDGASITTKLSGGATAEVKESFTTRITAGSYNPLWIYNKGGQGDSTYICFLPKSASFSDDAGRRCDEHPDFGTLPLDYPTEACVADCSANKTCYSCLP</sequence>
<proteinExistence type="predicted"/>
<protein>
    <recommendedName>
        <fullName evidence="9">Type II secretion system protein GspG C-terminal domain-containing protein</fullName>
    </recommendedName>
</protein>
<dbReference type="InterPro" id="IPR045584">
    <property type="entry name" value="Pilin-like"/>
</dbReference>
<evidence type="ECO:0000256" key="3">
    <source>
        <dbReference type="ARBA" id="ARBA00022692"/>
    </source>
</evidence>
<evidence type="ECO:0000256" key="6">
    <source>
        <dbReference type="SAM" id="Phobius"/>
    </source>
</evidence>
<dbReference type="GO" id="GO:0016020">
    <property type="term" value="C:membrane"/>
    <property type="evidence" value="ECO:0007669"/>
    <property type="project" value="UniProtKB-SubCell"/>
</dbReference>
<dbReference type="InterPro" id="IPR012902">
    <property type="entry name" value="N_methyl_site"/>
</dbReference>
<feature type="transmembrane region" description="Helical" evidence="6">
    <location>
        <begin position="12"/>
        <end position="33"/>
    </location>
</feature>
<evidence type="ECO:0008006" key="9">
    <source>
        <dbReference type="Google" id="ProtNLM"/>
    </source>
</evidence>
<dbReference type="EMBL" id="PEZH01000035">
    <property type="protein sequence ID" value="PIS15082.1"/>
    <property type="molecule type" value="Genomic_DNA"/>
</dbReference>
<evidence type="ECO:0000256" key="1">
    <source>
        <dbReference type="ARBA" id="ARBA00004167"/>
    </source>
</evidence>
<keyword evidence="3 6" id="KW-0812">Transmembrane</keyword>
<dbReference type="PRINTS" id="PR00885">
    <property type="entry name" value="BCTERIALGSPH"/>
</dbReference>
<accession>A0A2H0WQY1</accession>
<keyword evidence="2" id="KW-0488">Methylation</keyword>
<reference evidence="8" key="1">
    <citation type="submission" date="2017-09" db="EMBL/GenBank/DDBJ databases">
        <title>Depth-based differentiation of microbial function through sediment-hosted aquifers and enrichment of novel symbionts in the deep terrestrial subsurface.</title>
        <authorList>
            <person name="Probst A.J."/>
            <person name="Ladd B."/>
            <person name="Jarett J.K."/>
            <person name="Geller-Mcgrath D.E."/>
            <person name="Sieber C.M.K."/>
            <person name="Emerson J.B."/>
            <person name="Anantharaman K."/>
            <person name="Thomas B.C."/>
            <person name="Malmstrom R."/>
            <person name="Stieglmeier M."/>
            <person name="Klingl A."/>
            <person name="Woyke T."/>
            <person name="Ryan C.M."/>
            <person name="Banfield J.F."/>
        </authorList>
    </citation>
    <scope>NUCLEOTIDE SEQUENCE [LARGE SCALE GENOMIC DNA]</scope>
</reference>
<dbReference type="Proteomes" id="UP000231282">
    <property type="component" value="Unassembled WGS sequence"/>
</dbReference>
<keyword evidence="5 6" id="KW-0472">Membrane</keyword>
<dbReference type="SUPFAM" id="SSF54523">
    <property type="entry name" value="Pili subunits"/>
    <property type="match status" value="1"/>
</dbReference>
<evidence type="ECO:0000256" key="5">
    <source>
        <dbReference type="ARBA" id="ARBA00023136"/>
    </source>
</evidence>
<evidence type="ECO:0000256" key="4">
    <source>
        <dbReference type="ARBA" id="ARBA00022989"/>
    </source>
</evidence>
<organism evidence="7 8">
    <name type="scientific">Candidatus Shapirobacteria bacterium CG09_land_8_20_14_0_10_38_17</name>
    <dbReference type="NCBI Taxonomy" id="1974884"/>
    <lineage>
        <taxon>Bacteria</taxon>
        <taxon>Candidatus Shapironibacteriota</taxon>
    </lineage>
</organism>
<dbReference type="PROSITE" id="PS00409">
    <property type="entry name" value="PROKAR_NTER_METHYL"/>
    <property type="match status" value="1"/>
</dbReference>
<evidence type="ECO:0000313" key="7">
    <source>
        <dbReference type="EMBL" id="PIS15082.1"/>
    </source>
</evidence>
<gene>
    <name evidence="7" type="ORF">COT63_01840</name>
</gene>
<dbReference type="GO" id="GO:0015627">
    <property type="term" value="C:type II protein secretion system complex"/>
    <property type="evidence" value="ECO:0007669"/>
    <property type="project" value="InterPro"/>
</dbReference>
<comment type="caution">
    <text evidence="7">The sequence shown here is derived from an EMBL/GenBank/DDBJ whole genome shotgun (WGS) entry which is preliminary data.</text>
</comment>
<dbReference type="GO" id="GO:0015628">
    <property type="term" value="P:protein secretion by the type II secretion system"/>
    <property type="evidence" value="ECO:0007669"/>
    <property type="project" value="InterPro"/>
</dbReference>
<evidence type="ECO:0000256" key="2">
    <source>
        <dbReference type="ARBA" id="ARBA00022481"/>
    </source>
</evidence>
<name>A0A2H0WQY1_9BACT</name>
<keyword evidence="4 6" id="KW-1133">Transmembrane helix</keyword>
<comment type="subcellular location">
    <subcellularLocation>
        <location evidence="1">Membrane</location>
        <topology evidence="1">Single-pass membrane protein</topology>
    </subcellularLocation>
</comment>
<dbReference type="Gene3D" id="3.30.700.10">
    <property type="entry name" value="Glycoprotein, Type 4 Pilin"/>
    <property type="match status" value="1"/>
</dbReference>
<dbReference type="Pfam" id="PF07963">
    <property type="entry name" value="N_methyl"/>
    <property type="match status" value="1"/>
</dbReference>
<evidence type="ECO:0000313" key="8">
    <source>
        <dbReference type="Proteomes" id="UP000231282"/>
    </source>
</evidence>
<dbReference type="InterPro" id="IPR002416">
    <property type="entry name" value="T2SS_protein-GspH"/>
</dbReference>